<dbReference type="GO" id="GO:0006629">
    <property type="term" value="P:lipid metabolic process"/>
    <property type="evidence" value="ECO:0007669"/>
    <property type="project" value="InterPro"/>
</dbReference>
<keyword evidence="7 8" id="KW-0472">Membrane</keyword>
<dbReference type="GO" id="GO:0016020">
    <property type="term" value="C:membrane"/>
    <property type="evidence" value="ECO:0007669"/>
    <property type="project" value="UniProtKB-SubCell"/>
</dbReference>
<organism evidence="10 11">
    <name type="scientific">Obba rivulosa</name>
    <dbReference type="NCBI Taxonomy" id="1052685"/>
    <lineage>
        <taxon>Eukaryota</taxon>
        <taxon>Fungi</taxon>
        <taxon>Dikarya</taxon>
        <taxon>Basidiomycota</taxon>
        <taxon>Agaricomycotina</taxon>
        <taxon>Agaricomycetes</taxon>
        <taxon>Polyporales</taxon>
        <taxon>Gelatoporiaceae</taxon>
        <taxon>Obba</taxon>
    </lineage>
</organism>
<keyword evidence="4" id="KW-0808">Transferase</keyword>
<dbReference type="AlphaFoldDB" id="A0A8E2AGG9"/>
<gene>
    <name evidence="10" type="ORF">OBBRIDRAFT_786684</name>
</gene>
<evidence type="ECO:0000256" key="7">
    <source>
        <dbReference type="ARBA" id="ARBA00023136"/>
    </source>
</evidence>
<dbReference type="PANTHER" id="PTHR31595:SF57">
    <property type="entry name" value="OS04G0481900 PROTEIN"/>
    <property type="match status" value="1"/>
</dbReference>
<dbReference type="InterPro" id="IPR032805">
    <property type="entry name" value="Wax_synthase_dom"/>
</dbReference>
<keyword evidence="6 8" id="KW-1133">Transmembrane helix</keyword>
<dbReference type="OrthoDB" id="1077582at2759"/>
<feature type="transmembrane region" description="Helical" evidence="8">
    <location>
        <begin position="305"/>
        <end position="325"/>
    </location>
</feature>
<evidence type="ECO:0000256" key="6">
    <source>
        <dbReference type="ARBA" id="ARBA00022989"/>
    </source>
</evidence>
<sequence length="398" mass="44303">MSTAERPRLAVIPHVIVPDVLAAYLFSTQLPTRTKLALYIAYAGISLQSLKYTTGSLLRDYGMGLTTLARLLSVTQLTWLTDALQFHHRSNGIALGSLSLLKRIYSGLCLLHTPRGVGWNCQVANIPSPRDEPRWTFVFTQVKHVVRILLLLDLARSFMYFSPVFSLTGVEARSIASQGYLMCIVNYIAWGTLTYTSMALPYHLLSAGHVALGLSGSTDWPDMFGSWSDAYTVRRFWGRTWQQTMRRWITAYGKFACQVLNLKPGSLASSYIQLYVGFIASGIMHTLGGNTMVGREFLGASFSFYLFQAVGITFEDAVIGIARHLGITGMTRLRRALGYVWVWAVWFPLTAPICIDWALRAGLGIEEMLPFSPVRYVLGLLSQTPSATSVVQTILSMR</sequence>
<feature type="transmembrane region" description="Helical" evidence="8">
    <location>
        <begin position="337"/>
        <end position="359"/>
    </location>
</feature>
<accession>A0A8E2AGG9</accession>
<keyword evidence="5 8" id="KW-0812">Transmembrane</keyword>
<dbReference type="Proteomes" id="UP000250043">
    <property type="component" value="Unassembled WGS sequence"/>
</dbReference>
<evidence type="ECO:0000256" key="1">
    <source>
        <dbReference type="ARBA" id="ARBA00004141"/>
    </source>
</evidence>
<proteinExistence type="inferred from homology"/>
<evidence type="ECO:0000256" key="2">
    <source>
        <dbReference type="ARBA" id="ARBA00005179"/>
    </source>
</evidence>
<dbReference type="InterPro" id="IPR044851">
    <property type="entry name" value="Wax_synthase"/>
</dbReference>
<comment type="subcellular location">
    <subcellularLocation>
        <location evidence="1">Membrane</location>
        <topology evidence="1">Multi-pass membrane protein</topology>
    </subcellularLocation>
</comment>
<evidence type="ECO:0000256" key="3">
    <source>
        <dbReference type="ARBA" id="ARBA00007282"/>
    </source>
</evidence>
<reference evidence="10 11" key="1">
    <citation type="submission" date="2016-07" db="EMBL/GenBank/DDBJ databases">
        <title>Draft genome of the white-rot fungus Obba rivulosa 3A-2.</title>
        <authorList>
            <consortium name="DOE Joint Genome Institute"/>
            <person name="Miettinen O."/>
            <person name="Riley R."/>
            <person name="Acob R."/>
            <person name="Barry K."/>
            <person name="Cullen D."/>
            <person name="De Vries R."/>
            <person name="Hainaut M."/>
            <person name="Hatakka A."/>
            <person name="Henrissat B."/>
            <person name="Hilden K."/>
            <person name="Kuo R."/>
            <person name="Labutti K."/>
            <person name="Lipzen A."/>
            <person name="Makela M.R."/>
            <person name="Sandor L."/>
            <person name="Spatafora J.W."/>
            <person name="Grigoriev I.V."/>
            <person name="Hibbett D.S."/>
        </authorList>
    </citation>
    <scope>NUCLEOTIDE SEQUENCE [LARGE SCALE GENOMIC DNA]</scope>
    <source>
        <strain evidence="10 11">3A-2</strain>
    </source>
</reference>
<comment type="pathway">
    <text evidence="2">Secondary metabolite biosynthesis.</text>
</comment>
<dbReference type="GO" id="GO:0008374">
    <property type="term" value="F:O-acyltransferase activity"/>
    <property type="evidence" value="ECO:0007669"/>
    <property type="project" value="InterPro"/>
</dbReference>
<evidence type="ECO:0000256" key="5">
    <source>
        <dbReference type="ARBA" id="ARBA00022692"/>
    </source>
</evidence>
<evidence type="ECO:0000256" key="4">
    <source>
        <dbReference type="ARBA" id="ARBA00022679"/>
    </source>
</evidence>
<keyword evidence="11" id="KW-1185">Reference proteome</keyword>
<evidence type="ECO:0000256" key="8">
    <source>
        <dbReference type="SAM" id="Phobius"/>
    </source>
</evidence>
<dbReference type="PANTHER" id="PTHR31595">
    <property type="entry name" value="LONG-CHAIN-ALCOHOL O-FATTY-ACYLTRANSFERASE 3-RELATED"/>
    <property type="match status" value="1"/>
</dbReference>
<feature type="domain" description="Wax synthase" evidence="9">
    <location>
        <begin position="220"/>
        <end position="295"/>
    </location>
</feature>
<name>A0A8E2AGG9_9APHY</name>
<protein>
    <recommendedName>
        <fullName evidence="9">Wax synthase domain-containing protein</fullName>
    </recommendedName>
</protein>
<evidence type="ECO:0000313" key="11">
    <source>
        <dbReference type="Proteomes" id="UP000250043"/>
    </source>
</evidence>
<evidence type="ECO:0000313" key="10">
    <source>
        <dbReference type="EMBL" id="OCH84033.1"/>
    </source>
</evidence>
<dbReference type="Pfam" id="PF13813">
    <property type="entry name" value="MBOAT_2"/>
    <property type="match status" value="1"/>
</dbReference>
<dbReference type="EMBL" id="KV722737">
    <property type="protein sequence ID" value="OCH84033.1"/>
    <property type="molecule type" value="Genomic_DNA"/>
</dbReference>
<feature type="transmembrane region" description="Helical" evidence="8">
    <location>
        <begin position="272"/>
        <end position="293"/>
    </location>
</feature>
<evidence type="ECO:0000259" key="9">
    <source>
        <dbReference type="Pfam" id="PF13813"/>
    </source>
</evidence>
<comment type="similarity">
    <text evidence="3">Belongs to the wax synthase family.</text>
</comment>